<dbReference type="HAMAP" id="MF_01940">
    <property type="entry name" value="RNA_CPDase"/>
    <property type="match status" value="1"/>
</dbReference>
<proteinExistence type="inferred from homology"/>
<feature type="short sequence motif" description="HXTX 2" evidence="2">
    <location>
        <begin position="121"/>
        <end position="124"/>
    </location>
</feature>
<protein>
    <recommendedName>
        <fullName evidence="2">RNA 2',3'-cyclic phosphodiesterase</fullName>
        <shortName evidence="2">RNA 2',3'-CPDase</shortName>
        <ecNumber evidence="2">3.1.4.58</ecNumber>
    </recommendedName>
</protein>
<comment type="catalytic activity">
    <reaction evidence="2">
        <text>a 3'-end 2',3'-cyclophospho-ribonucleotide-RNA + H2O = a 3'-end 2'-phospho-ribonucleotide-RNA + H(+)</text>
        <dbReference type="Rhea" id="RHEA:11828"/>
        <dbReference type="Rhea" id="RHEA-COMP:10464"/>
        <dbReference type="Rhea" id="RHEA-COMP:17353"/>
        <dbReference type="ChEBI" id="CHEBI:15377"/>
        <dbReference type="ChEBI" id="CHEBI:15378"/>
        <dbReference type="ChEBI" id="CHEBI:83064"/>
        <dbReference type="ChEBI" id="CHEBI:173113"/>
        <dbReference type="EC" id="3.1.4.58"/>
    </reaction>
</comment>
<name>A0A8J8PGY1_9ARCH</name>
<evidence type="ECO:0000313" key="4">
    <source>
        <dbReference type="EMBL" id="TQS84538.1"/>
    </source>
</evidence>
<dbReference type="Gene3D" id="3.90.1140.10">
    <property type="entry name" value="Cyclic phosphodiesterase"/>
    <property type="match status" value="1"/>
</dbReference>
<dbReference type="EC" id="3.1.4.58" evidence="2"/>
<comment type="similarity">
    <text evidence="2">Belongs to the 2H phosphoesterase superfamily. ThpR family.</text>
</comment>
<dbReference type="SUPFAM" id="SSF55144">
    <property type="entry name" value="LigT-like"/>
    <property type="match status" value="1"/>
</dbReference>
<reference evidence="4" key="1">
    <citation type="submission" date="2016-03" db="EMBL/GenBank/DDBJ databases">
        <authorList>
            <person name="Borrel G."/>
            <person name="Mccann A."/>
            <person name="O'Toole P.W."/>
        </authorList>
    </citation>
    <scope>NUCLEOTIDE SEQUENCE</scope>
    <source>
        <strain evidence="4">183</strain>
    </source>
</reference>
<dbReference type="PANTHER" id="PTHR35561:SF1">
    <property type="entry name" value="RNA 2',3'-CYCLIC PHOSPHODIESTERASE"/>
    <property type="match status" value="1"/>
</dbReference>
<dbReference type="RefSeq" id="WP_400256334.1">
    <property type="nucleotide sequence ID" value="NZ_CAYAYE010000029.1"/>
</dbReference>
<feature type="active site" description="Proton donor" evidence="2">
    <location>
        <position position="36"/>
    </location>
</feature>
<evidence type="ECO:0000256" key="1">
    <source>
        <dbReference type="ARBA" id="ARBA00022801"/>
    </source>
</evidence>
<dbReference type="GO" id="GO:0008664">
    <property type="term" value="F:RNA 2',3'-cyclic 3'-phosphodiesterase activity"/>
    <property type="evidence" value="ECO:0007669"/>
    <property type="project" value="UniProtKB-EC"/>
</dbReference>
<dbReference type="Pfam" id="PF02834">
    <property type="entry name" value="LigT_PEase"/>
    <property type="match status" value="1"/>
</dbReference>
<evidence type="ECO:0000256" key="2">
    <source>
        <dbReference type="HAMAP-Rule" id="MF_01940"/>
    </source>
</evidence>
<gene>
    <name evidence="4" type="ORF">A3207_00390</name>
</gene>
<dbReference type="AlphaFoldDB" id="A0A8J8PGY1"/>
<feature type="domain" description="Phosphoesterase HXTX" evidence="3">
    <location>
        <begin position="20"/>
        <end position="87"/>
    </location>
</feature>
<feature type="active site" description="Proton acceptor" evidence="2">
    <location>
        <position position="121"/>
    </location>
</feature>
<evidence type="ECO:0000313" key="5">
    <source>
        <dbReference type="Proteomes" id="UP000752814"/>
    </source>
</evidence>
<comment type="function">
    <text evidence="2">Hydrolyzes RNA 2',3'-cyclic phosphodiester to an RNA 2'-phosphomonoester.</text>
</comment>
<dbReference type="PANTHER" id="PTHR35561">
    <property type="entry name" value="RNA 2',3'-CYCLIC PHOSPHODIESTERASE"/>
    <property type="match status" value="1"/>
</dbReference>
<dbReference type="InterPro" id="IPR004175">
    <property type="entry name" value="RNA_CPDase"/>
</dbReference>
<evidence type="ECO:0000259" key="3">
    <source>
        <dbReference type="Pfam" id="PF02834"/>
    </source>
</evidence>
<dbReference type="NCBIfam" id="TIGR02258">
    <property type="entry name" value="2_5_ligase"/>
    <property type="match status" value="1"/>
</dbReference>
<sequence length="180" mass="20482">MRAFISLNLLCDESISKVLADLNSIGVKTVNSNQLHITLRFLGDIDKKHVDNISKAVEATADEFHRFDMKINKVGTFPRKDGSGIVWIGSDDQTVIDISKKLDELLYSNGIDRENKPFKNHVTIARPKHDIKNINEYLNSREYHFKEQSINSMFLMSSVLTPAGPIYTIEKEYPLISDNL</sequence>
<organism evidence="4 5">
    <name type="scientific">Candidatus Methanomassiliicoccus intestinalis</name>
    <dbReference type="NCBI Taxonomy" id="1406512"/>
    <lineage>
        <taxon>Archaea</taxon>
        <taxon>Methanobacteriati</taxon>
        <taxon>Thermoplasmatota</taxon>
        <taxon>Thermoplasmata</taxon>
        <taxon>Methanomassiliicoccales</taxon>
        <taxon>Methanomassiliicoccaceae</taxon>
        <taxon>Methanomassiliicoccus</taxon>
    </lineage>
</organism>
<dbReference type="EMBL" id="LVVT01000001">
    <property type="protein sequence ID" value="TQS84538.1"/>
    <property type="molecule type" value="Genomic_DNA"/>
</dbReference>
<dbReference type="Proteomes" id="UP000752814">
    <property type="component" value="Unassembled WGS sequence"/>
</dbReference>
<feature type="short sequence motif" description="HXTX 1" evidence="2">
    <location>
        <begin position="36"/>
        <end position="39"/>
    </location>
</feature>
<dbReference type="InterPro" id="IPR014051">
    <property type="entry name" value="Phosphoesterase_HXTX"/>
</dbReference>
<accession>A0A8J8PGY1</accession>
<dbReference type="InterPro" id="IPR009097">
    <property type="entry name" value="Cyclic_Pdiesterase"/>
</dbReference>
<keyword evidence="1 2" id="KW-0378">Hydrolase</keyword>
<comment type="caution">
    <text evidence="4">The sequence shown here is derived from an EMBL/GenBank/DDBJ whole genome shotgun (WGS) entry which is preliminary data.</text>
</comment>
<dbReference type="GO" id="GO:0004113">
    <property type="term" value="F:2',3'-cyclic-nucleotide 3'-phosphodiesterase activity"/>
    <property type="evidence" value="ECO:0007669"/>
    <property type="project" value="InterPro"/>
</dbReference>